<comment type="caution">
    <text evidence="1">The sequence shown here is derived from an EMBL/GenBank/DDBJ whole genome shotgun (WGS) entry which is preliminary data.</text>
</comment>
<proteinExistence type="predicted"/>
<evidence type="ECO:0000313" key="1">
    <source>
        <dbReference type="EMBL" id="KKN68930.1"/>
    </source>
</evidence>
<reference evidence="1" key="1">
    <citation type="journal article" date="2015" name="Nature">
        <title>Complex archaea that bridge the gap between prokaryotes and eukaryotes.</title>
        <authorList>
            <person name="Spang A."/>
            <person name="Saw J.H."/>
            <person name="Jorgensen S.L."/>
            <person name="Zaremba-Niedzwiedzka K."/>
            <person name="Martijn J."/>
            <person name="Lind A.E."/>
            <person name="van Eijk R."/>
            <person name="Schleper C."/>
            <person name="Guy L."/>
            <person name="Ettema T.J."/>
        </authorList>
    </citation>
    <scope>NUCLEOTIDE SEQUENCE</scope>
</reference>
<name>A0A0F9SIZ6_9ZZZZ</name>
<sequence>MPWFCDNCAEQVAGGGHVCTIWRGGRKSRVQLMNVIATCVPPLDGFVRFNDDGSGITRLAQREYDALPCKRGQYPKRTQGVRPPGWGEALERISERAAAMIANGVDLPEC</sequence>
<dbReference type="AlphaFoldDB" id="A0A0F9SIZ6"/>
<gene>
    <name evidence="1" type="ORF">LCGC14_0445870</name>
</gene>
<accession>A0A0F9SIZ6</accession>
<protein>
    <submittedName>
        <fullName evidence="1">Uncharacterized protein</fullName>
    </submittedName>
</protein>
<organism evidence="1">
    <name type="scientific">marine sediment metagenome</name>
    <dbReference type="NCBI Taxonomy" id="412755"/>
    <lineage>
        <taxon>unclassified sequences</taxon>
        <taxon>metagenomes</taxon>
        <taxon>ecological metagenomes</taxon>
    </lineage>
</organism>
<dbReference type="EMBL" id="LAZR01000436">
    <property type="protein sequence ID" value="KKN68930.1"/>
    <property type="molecule type" value="Genomic_DNA"/>
</dbReference>